<organism evidence="2 3">
    <name type="scientific">Trichuris muris</name>
    <name type="common">Mouse whipworm</name>
    <dbReference type="NCBI Taxonomy" id="70415"/>
    <lineage>
        <taxon>Eukaryota</taxon>
        <taxon>Metazoa</taxon>
        <taxon>Ecdysozoa</taxon>
        <taxon>Nematoda</taxon>
        <taxon>Enoplea</taxon>
        <taxon>Dorylaimia</taxon>
        <taxon>Trichinellida</taxon>
        <taxon>Trichuridae</taxon>
        <taxon>Trichuris</taxon>
    </lineage>
</organism>
<name>A0A5S6QNX4_TRIMR</name>
<evidence type="ECO:0000313" key="4">
    <source>
        <dbReference type="WBParaSite" id="TMUE_2000008864.2"/>
    </source>
</evidence>
<reference evidence="2" key="2">
    <citation type="submission" date="2014-03" db="EMBL/GenBank/DDBJ databases">
        <title>The whipworm genome and dual-species transcriptomics of an intimate host-pathogen interaction.</title>
        <authorList>
            <person name="Foth B.J."/>
            <person name="Tsai I.J."/>
            <person name="Reid A.J."/>
            <person name="Bancroft A.J."/>
            <person name="Nichol S."/>
            <person name="Tracey A."/>
            <person name="Holroyd N."/>
            <person name="Cotton J.A."/>
            <person name="Stanley E.J."/>
            <person name="Zarowiecki M."/>
            <person name="Liu J.Z."/>
            <person name="Huckvale T."/>
            <person name="Cooper P.J."/>
            <person name="Grencis R.K."/>
            <person name="Berriman M."/>
        </authorList>
    </citation>
    <scope>NUCLEOTIDE SEQUENCE [LARGE SCALE GENOMIC DNA]</scope>
    <source>
        <strain evidence="2">Edinburgh</strain>
    </source>
</reference>
<keyword evidence="2" id="KW-1185">Reference proteome</keyword>
<proteinExistence type="predicted"/>
<feature type="compositionally biased region" description="Basic and acidic residues" evidence="1">
    <location>
        <begin position="18"/>
        <end position="28"/>
    </location>
</feature>
<evidence type="ECO:0000256" key="1">
    <source>
        <dbReference type="SAM" id="MobiDB-lite"/>
    </source>
</evidence>
<accession>A0A5S6QNX4</accession>
<protein>
    <submittedName>
        <fullName evidence="3 4">Uncharacterized protein</fullName>
    </submittedName>
</protein>
<dbReference type="WBParaSite" id="TMUE_2000008864.2">
    <property type="protein sequence ID" value="TMUE_2000008864.2"/>
    <property type="gene ID" value="WBGene00287408"/>
</dbReference>
<reference evidence="2" key="1">
    <citation type="submission" date="2013-11" db="EMBL/GenBank/DDBJ databases">
        <authorList>
            <person name="Aslett M."/>
        </authorList>
    </citation>
    <scope>NUCLEOTIDE SEQUENCE [LARGE SCALE GENOMIC DNA]</scope>
    <source>
        <strain evidence="2">Edinburgh</strain>
    </source>
</reference>
<dbReference type="Proteomes" id="UP000046395">
    <property type="component" value="Unassembled WGS sequence"/>
</dbReference>
<evidence type="ECO:0000313" key="3">
    <source>
        <dbReference type="WBParaSite" id="TMUE_2000008864.1"/>
    </source>
</evidence>
<sequence>MMKACKRRAAYSLPLDGTEWHRPDELEKAAPPLDDNPPSSRLSTQIYHYAYAACVSFVNAVFHSAEEWEHGARKRRWKTFNEERGEL</sequence>
<reference evidence="3" key="3">
    <citation type="submission" date="2019-12" db="UniProtKB">
        <authorList>
            <consortium name="WormBaseParasite"/>
        </authorList>
    </citation>
    <scope>IDENTIFICATION</scope>
</reference>
<dbReference type="WBParaSite" id="TMUE_2000008864.1">
    <property type="protein sequence ID" value="TMUE_2000008864.1"/>
    <property type="gene ID" value="WBGene00287408"/>
</dbReference>
<evidence type="ECO:0000313" key="2">
    <source>
        <dbReference type="Proteomes" id="UP000046395"/>
    </source>
</evidence>
<feature type="region of interest" description="Disordered" evidence="1">
    <location>
        <begin position="18"/>
        <end position="39"/>
    </location>
</feature>
<dbReference type="AlphaFoldDB" id="A0A5S6QNX4"/>